<keyword evidence="2" id="KW-1185">Reference proteome</keyword>
<dbReference type="RefSeq" id="WP_247406548.1">
    <property type="nucleotide sequence ID" value="NZ_JAKNRV010000341.1"/>
</dbReference>
<dbReference type="GO" id="GO:0004497">
    <property type="term" value="F:monooxygenase activity"/>
    <property type="evidence" value="ECO:0007669"/>
    <property type="project" value="UniProtKB-KW"/>
</dbReference>
<gene>
    <name evidence="1" type="ORF">L9Z73_24440</name>
</gene>
<protein>
    <submittedName>
        <fullName evidence="1">Nitronate monooxygenase</fullName>
    </submittedName>
</protein>
<dbReference type="EMBL" id="JAKNRV010000341">
    <property type="protein sequence ID" value="MCK1787375.1"/>
    <property type="molecule type" value="Genomic_DNA"/>
</dbReference>
<dbReference type="Gene3D" id="3.20.20.70">
    <property type="entry name" value="Aldolase class I"/>
    <property type="match status" value="1"/>
</dbReference>
<organism evidence="1 2">
    <name type="scientific">Pseudomonas emilianonis</name>
    <dbReference type="NCBI Taxonomy" id="2915812"/>
    <lineage>
        <taxon>Bacteria</taxon>
        <taxon>Pseudomonadati</taxon>
        <taxon>Pseudomonadota</taxon>
        <taxon>Gammaproteobacteria</taxon>
        <taxon>Pseudomonadales</taxon>
        <taxon>Pseudomonadaceae</taxon>
        <taxon>Pseudomonas</taxon>
    </lineage>
</organism>
<accession>A0ABT0ENQ7</accession>
<keyword evidence="1" id="KW-0560">Oxidoreductase</keyword>
<comment type="caution">
    <text evidence="1">The sequence shown here is derived from an EMBL/GenBank/DDBJ whole genome shotgun (WGS) entry which is preliminary data.</text>
</comment>
<keyword evidence="1" id="KW-0503">Monooxygenase</keyword>
<evidence type="ECO:0000313" key="2">
    <source>
        <dbReference type="Proteomes" id="UP001317085"/>
    </source>
</evidence>
<reference evidence="1 2" key="1">
    <citation type="submission" date="2022-02" db="EMBL/GenBank/DDBJ databases">
        <title>Comparative genomics of the first Antarctic Pseudomonas spp. capable of biotransforming 2,4,6-Trinitrotoluene.</title>
        <authorList>
            <person name="Cabrera M.A."/>
            <person name="Marquez S.L."/>
            <person name="Perez-Donoso J.M."/>
        </authorList>
    </citation>
    <scope>NUCLEOTIDE SEQUENCE [LARGE SCALE GENOMIC DNA]</scope>
    <source>
        <strain evidence="1 2">TNT11</strain>
    </source>
</reference>
<dbReference type="Proteomes" id="UP001317085">
    <property type="component" value="Unassembled WGS sequence"/>
</dbReference>
<feature type="non-terminal residue" evidence="1">
    <location>
        <position position="1"/>
    </location>
</feature>
<dbReference type="PANTHER" id="PTHR42747:SF4">
    <property type="entry name" value="BLR1330 PROTEIN"/>
    <property type="match status" value="1"/>
</dbReference>
<sequence length="166" mass="18185">TWSPFALIAEIRQFFDKTLLLAGCLNHGHEILAAQLLGADLAYLGTRFIGTTESHAPDAYKEMLLTSRAVDIVHTAAVSGVPASFMRQSLENAGFDLAALQDKGEVNFGSKLKPLSDEAKAWKTVWSAGQGVGEIDDLPSVDELVARLDAEYREAREKATQLRWPR</sequence>
<proteinExistence type="predicted"/>
<dbReference type="Pfam" id="PF03060">
    <property type="entry name" value="NMO"/>
    <property type="match status" value="1"/>
</dbReference>
<dbReference type="InterPro" id="IPR013785">
    <property type="entry name" value="Aldolase_TIM"/>
</dbReference>
<dbReference type="SUPFAM" id="SSF51412">
    <property type="entry name" value="Inosine monophosphate dehydrogenase (IMPDH)"/>
    <property type="match status" value="1"/>
</dbReference>
<evidence type="ECO:0000313" key="1">
    <source>
        <dbReference type="EMBL" id="MCK1787375.1"/>
    </source>
</evidence>
<dbReference type="PANTHER" id="PTHR42747">
    <property type="entry name" value="NITRONATE MONOOXYGENASE-RELATED"/>
    <property type="match status" value="1"/>
</dbReference>
<name>A0ABT0ENQ7_9PSED</name>